<dbReference type="RefSeq" id="WP_061913269.1">
    <property type="nucleotide sequence ID" value="NZ_DF967971.1"/>
</dbReference>
<feature type="transmembrane region" description="Helical" evidence="6">
    <location>
        <begin position="281"/>
        <end position="304"/>
    </location>
</feature>
<feature type="transmembrane region" description="Helical" evidence="6">
    <location>
        <begin position="483"/>
        <end position="505"/>
    </location>
</feature>
<feature type="transmembrane region" description="Helical" evidence="6">
    <location>
        <begin position="325"/>
        <end position="344"/>
    </location>
</feature>
<proteinExistence type="predicted"/>
<evidence type="ECO:0000313" key="10">
    <source>
        <dbReference type="Proteomes" id="UP000050514"/>
    </source>
</evidence>
<keyword evidence="3 6" id="KW-0812">Transmembrane</keyword>
<dbReference type="NCBIfam" id="TIGR00360">
    <property type="entry name" value="ComEC_N-term"/>
    <property type="match status" value="1"/>
</dbReference>
<feature type="transmembrane region" description="Helical" evidence="6">
    <location>
        <begin position="255"/>
        <end position="275"/>
    </location>
</feature>
<evidence type="ECO:0008006" key="11">
    <source>
        <dbReference type="Google" id="ProtNLM"/>
    </source>
</evidence>
<feature type="domain" description="ComEC/Rec2-related protein" evidence="7">
    <location>
        <begin position="232"/>
        <end position="504"/>
    </location>
</feature>
<evidence type="ECO:0000313" key="9">
    <source>
        <dbReference type="EMBL" id="KPL75258.1"/>
    </source>
</evidence>
<feature type="transmembrane region" description="Helical" evidence="6">
    <location>
        <begin position="525"/>
        <end position="544"/>
    </location>
</feature>
<evidence type="ECO:0000256" key="5">
    <source>
        <dbReference type="ARBA" id="ARBA00023136"/>
    </source>
</evidence>
<accession>A0A0N8GMG8</accession>
<dbReference type="Pfam" id="PF03772">
    <property type="entry name" value="Competence"/>
    <property type="match status" value="1"/>
</dbReference>
<protein>
    <recommendedName>
        <fullName evidence="11">ComEC family competence protein</fullName>
    </recommendedName>
</protein>
<dbReference type="InterPro" id="IPR025405">
    <property type="entry name" value="DUF4131"/>
</dbReference>
<dbReference type="Pfam" id="PF13567">
    <property type="entry name" value="DUF4131"/>
    <property type="match status" value="1"/>
</dbReference>
<dbReference type="STRING" id="360411.AC812_09925"/>
<dbReference type="InterPro" id="IPR004477">
    <property type="entry name" value="ComEC_N"/>
</dbReference>
<evidence type="ECO:0000259" key="8">
    <source>
        <dbReference type="Pfam" id="PF13567"/>
    </source>
</evidence>
<keyword evidence="10" id="KW-1185">Reference proteome</keyword>
<evidence type="ECO:0000256" key="4">
    <source>
        <dbReference type="ARBA" id="ARBA00022989"/>
    </source>
</evidence>
<dbReference type="GO" id="GO:0005886">
    <property type="term" value="C:plasma membrane"/>
    <property type="evidence" value="ECO:0007669"/>
    <property type="project" value="UniProtKB-SubCell"/>
</dbReference>
<dbReference type="AlphaFoldDB" id="A0A0N8GMG8"/>
<feature type="transmembrane region" description="Helical" evidence="6">
    <location>
        <begin position="57"/>
        <end position="75"/>
    </location>
</feature>
<dbReference type="PANTHER" id="PTHR30619:SF1">
    <property type="entry name" value="RECOMBINATION PROTEIN 2"/>
    <property type="match status" value="1"/>
</dbReference>
<dbReference type="PANTHER" id="PTHR30619">
    <property type="entry name" value="DNA INTERNALIZATION/COMPETENCE PROTEIN COMEC/REC2"/>
    <property type="match status" value="1"/>
</dbReference>
<dbReference type="InterPro" id="IPR052159">
    <property type="entry name" value="Competence_DNA_uptake"/>
</dbReference>
<feature type="domain" description="DUF4131" evidence="8">
    <location>
        <begin position="23"/>
        <end position="182"/>
    </location>
</feature>
<feature type="transmembrane region" description="Helical" evidence="6">
    <location>
        <begin position="394"/>
        <end position="414"/>
    </location>
</feature>
<evidence type="ECO:0000259" key="7">
    <source>
        <dbReference type="Pfam" id="PF03772"/>
    </source>
</evidence>
<name>A0A0N8GMG8_9CHLR</name>
<dbReference type="EMBL" id="LGHJ01000015">
    <property type="protein sequence ID" value="KPL75258.1"/>
    <property type="molecule type" value="Genomic_DNA"/>
</dbReference>
<organism evidence="9 10">
    <name type="scientific">Bellilinea caldifistulae</name>
    <dbReference type="NCBI Taxonomy" id="360411"/>
    <lineage>
        <taxon>Bacteria</taxon>
        <taxon>Bacillati</taxon>
        <taxon>Chloroflexota</taxon>
        <taxon>Anaerolineae</taxon>
        <taxon>Anaerolineales</taxon>
        <taxon>Anaerolineaceae</taxon>
        <taxon>Bellilinea</taxon>
    </lineage>
</organism>
<sequence>MPPLLWLSAAFLSGVGLSAILRLPAAFWLTAAAASTGLALLEGRLTRRFSGWARLRWFLPLPAGVILTALLLGAWRWQIAQPHFSPADLAFYNDLGKAELSGWIASDPDRRENAVLLTVQVSSLRLQGSGSPLKVSGRAVLRLSPGGDWRYGQRVRVWGSPATPPEDETFSYRAYLARKGIYTYLTYPFVEVQTGQAGSPLLQAVYSLRRFAYRTLNQLFPQPEAALLSGILLGLERDLPVGLTRAFQDTGTAHIIAISGFNMTVLSGLFLALFGRFLPRGWASASAALAITFYTLLVGANPAVVRAAVMSSLALFGRLIGRRSAGLTPLAFSAAAMTAFNPWLPWDASFQLSFAATLGLILYAEPLQHTFEGWLTRRYSPSLARRIAPPVSEYFLFTLAAQLTTLPVVLAQFGRISLSALLANPLILPVQPLVMQLSGLALIAGMLWLPAGQVLGWLTYPFAALTIRIVEVLAALRGGTLDFGAAGWGMAVGLYALLFGFTALIKINPAHPIRWLDRLRSALKPSLVLGGLGILTLLVWGAALRRPDGKLHVILPHLPNGQAVLLRTPAGRQILLGSAPQANSLAGALGRETGPFSRRLDAAVLPFRQASLLEGMPAALERLPCSSLYWAVEPPASRTASRLHQTLSLTHTPQQQLAAGDRLQLDHDLILYVLQSDGERAALLIEYRDARLLMPNGFSPAVLRAASPLVNGASLLLGSLDGKDAPLDEWRSLNPAVILLQSPQAEGDGMISTADHGRTEWISDGRAIWLRGARH</sequence>
<reference evidence="9 10" key="1">
    <citation type="submission" date="2015-07" db="EMBL/GenBank/DDBJ databases">
        <title>Draft genome of Bellilinea caldifistulae DSM 17877.</title>
        <authorList>
            <person name="Hemp J."/>
            <person name="Ward L.M."/>
            <person name="Pace L.A."/>
            <person name="Fischer W.W."/>
        </authorList>
    </citation>
    <scope>NUCLEOTIDE SEQUENCE [LARGE SCALE GENOMIC DNA]</scope>
    <source>
        <strain evidence="9 10">GOMI-1</strain>
    </source>
</reference>
<comment type="subcellular location">
    <subcellularLocation>
        <location evidence="1">Cell membrane</location>
        <topology evidence="1">Multi-pass membrane protein</topology>
    </subcellularLocation>
</comment>
<keyword evidence="5 6" id="KW-0472">Membrane</keyword>
<comment type="caution">
    <text evidence="9">The sequence shown here is derived from an EMBL/GenBank/DDBJ whole genome shotgun (WGS) entry which is preliminary data.</text>
</comment>
<evidence type="ECO:0000256" key="3">
    <source>
        <dbReference type="ARBA" id="ARBA00022692"/>
    </source>
</evidence>
<gene>
    <name evidence="9" type="ORF">AC812_09925</name>
</gene>
<feature type="transmembrane region" description="Helical" evidence="6">
    <location>
        <begin position="455"/>
        <end position="476"/>
    </location>
</feature>
<evidence type="ECO:0000256" key="2">
    <source>
        <dbReference type="ARBA" id="ARBA00022475"/>
    </source>
</evidence>
<evidence type="ECO:0000256" key="6">
    <source>
        <dbReference type="SAM" id="Phobius"/>
    </source>
</evidence>
<dbReference type="Proteomes" id="UP000050514">
    <property type="component" value="Unassembled WGS sequence"/>
</dbReference>
<dbReference type="OrthoDB" id="9761531at2"/>
<evidence type="ECO:0000256" key="1">
    <source>
        <dbReference type="ARBA" id="ARBA00004651"/>
    </source>
</evidence>
<feature type="transmembrane region" description="Helical" evidence="6">
    <location>
        <begin position="426"/>
        <end position="449"/>
    </location>
</feature>
<keyword evidence="2" id="KW-1003">Cell membrane</keyword>
<keyword evidence="4 6" id="KW-1133">Transmembrane helix</keyword>